<keyword evidence="1" id="KW-0812">Transmembrane</keyword>
<gene>
    <name evidence="2" type="ORF">CLLU_31300</name>
</gene>
<evidence type="ECO:0000256" key="1">
    <source>
        <dbReference type="SAM" id="Phobius"/>
    </source>
</evidence>
<feature type="transmembrane region" description="Helical" evidence="1">
    <location>
        <begin position="146"/>
        <end position="167"/>
    </location>
</feature>
<dbReference type="InterPro" id="IPR025699">
    <property type="entry name" value="ABC2_memb-like"/>
</dbReference>
<dbReference type="Pfam" id="PF13346">
    <property type="entry name" value="ABC2_membrane_5"/>
    <property type="match status" value="1"/>
</dbReference>
<evidence type="ECO:0000313" key="2">
    <source>
        <dbReference type="EMBL" id="PRR81427.1"/>
    </source>
</evidence>
<dbReference type="OrthoDB" id="2917865at2"/>
<keyword evidence="3" id="KW-1185">Reference proteome</keyword>
<protein>
    <recommendedName>
        <fullName evidence="4">ABC-2 family transporter protein</fullName>
    </recommendedName>
</protein>
<feature type="transmembrane region" description="Helical" evidence="1">
    <location>
        <begin position="187"/>
        <end position="210"/>
    </location>
</feature>
<organism evidence="2 3">
    <name type="scientific">Clostridium luticellarii</name>
    <dbReference type="NCBI Taxonomy" id="1691940"/>
    <lineage>
        <taxon>Bacteria</taxon>
        <taxon>Bacillati</taxon>
        <taxon>Bacillota</taxon>
        <taxon>Clostridia</taxon>
        <taxon>Eubacteriales</taxon>
        <taxon>Clostridiaceae</taxon>
        <taxon>Clostridium</taxon>
    </lineage>
</organism>
<evidence type="ECO:0000313" key="3">
    <source>
        <dbReference type="Proteomes" id="UP000237798"/>
    </source>
</evidence>
<evidence type="ECO:0008006" key="4">
    <source>
        <dbReference type="Google" id="ProtNLM"/>
    </source>
</evidence>
<dbReference type="PANTHER" id="PTHR41309">
    <property type="entry name" value="MEMBRANE PROTEIN-RELATED"/>
    <property type="match status" value="1"/>
</dbReference>
<dbReference type="Proteomes" id="UP000237798">
    <property type="component" value="Unassembled WGS sequence"/>
</dbReference>
<dbReference type="EMBL" id="PVXP01000070">
    <property type="protein sequence ID" value="PRR81427.1"/>
    <property type="molecule type" value="Genomic_DNA"/>
</dbReference>
<proteinExistence type="predicted"/>
<dbReference type="AlphaFoldDB" id="A0A2T0BC94"/>
<keyword evidence="1" id="KW-0472">Membrane</keyword>
<dbReference type="RefSeq" id="WP_106010684.1">
    <property type="nucleotide sequence ID" value="NZ_JALCQO010000052.1"/>
</dbReference>
<feature type="transmembrane region" description="Helical" evidence="1">
    <location>
        <begin position="76"/>
        <end position="96"/>
    </location>
</feature>
<comment type="caution">
    <text evidence="2">The sequence shown here is derived from an EMBL/GenBank/DDBJ whole genome shotgun (WGS) entry which is preliminary data.</text>
</comment>
<keyword evidence="1" id="KW-1133">Transmembrane helix</keyword>
<feature type="transmembrane region" description="Helical" evidence="1">
    <location>
        <begin position="15"/>
        <end position="30"/>
    </location>
</feature>
<reference evidence="2 3" key="1">
    <citation type="submission" date="2018-03" db="EMBL/GenBank/DDBJ databases">
        <title>Genome sequence of Clostridium luticellarii DSM 29923.</title>
        <authorList>
            <person name="Poehlein A."/>
            <person name="Daniel R."/>
        </authorList>
    </citation>
    <scope>NUCLEOTIDE SEQUENCE [LARGE SCALE GENOMIC DNA]</scope>
    <source>
        <strain evidence="2 3">DSM 29923</strain>
    </source>
</reference>
<accession>A0A2T0BC94</accession>
<feature type="transmembrane region" description="Helical" evidence="1">
    <location>
        <begin position="116"/>
        <end position="134"/>
    </location>
</feature>
<name>A0A2T0BC94_9CLOT</name>
<dbReference type="PANTHER" id="PTHR41309:SF2">
    <property type="entry name" value="MEMBRANE PROTEIN"/>
    <property type="match status" value="1"/>
</dbReference>
<sequence>MVNLILKDILIQKKTFLYFIGFLAMWIIFSNTMGNLYIPLVLFCVSSNFIETALLKDESSQRMIASLPVRRSDIILAKYASIFVFIAVALLLYFAISFILEAAGIIKIENLTNSKVISIYIVQTLFFSSLYFPINFKFEYSKVRYFNIFLTLIIAFTPQFIEGYPYTKNIIPNIASYLAAAAPNLNTAWIVIFLLMILLLISFIVSCQVYKNREFN</sequence>